<evidence type="ECO:0000313" key="1">
    <source>
        <dbReference type="EMBL" id="EFE85963.1"/>
    </source>
</evidence>
<organism evidence="1 2">
    <name type="scientific">Fusobacterium periodonticum ATCC 33693</name>
    <dbReference type="NCBI Taxonomy" id="546275"/>
    <lineage>
        <taxon>Bacteria</taxon>
        <taxon>Fusobacteriati</taxon>
        <taxon>Fusobacteriota</taxon>
        <taxon>Fusobacteriia</taxon>
        <taxon>Fusobacteriales</taxon>
        <taxon>Fusobacteriaceae</taxon>
        <taxon>Fusobacterium</taxon>
    </lineage>
</organism>
<sequence length="120" mass="14244">MKTINFYKKEKLIFSVYAESLEDVLKSPLSYFPAYTTDVIITDVSYQYPIYKDDILREMTREEKVRAGIDVTLEDGEIIKDKKIITVPKPSGNQKYLSWNKEKGLWLLDNEREYQTIWHL</sequence>
<gene>
    <name evidence="1" type="ORF">FUSPEROL_02003</name>
</gene>
<proteinExistence type="predicted"/>
<dbReference type="eggNOG" id="ENOG5033DB2">
    <property type="taxonomic scope" value="Bacteria"/>
</dbReference>
<protein>
    <submittedName>
        <fullName evidence="1">Uncharacterized protein</fullName>
    </submittedName>
</protein>
<dbReference type="AlphaFoldDB" id="D4CX43"/>
<name>D4CX43_9FUSO</name>
<reference evidence="1 2" key="1">
    <citation type="submission" date="2010-02" db="EMBL/GenBank/DDBJ databases">
        <authorList>
            <person name="Weinstock G."/>
            <person name="Sodergren E."/>
            <person name="Clifton S."/>
            <person name="Fulton L."/>
            <person name="Fulton B."/>
            <person name="Courtney L."/>
            <person name="Fronick C."/>
            <person name="Harrison M."/>
            <person name="Strong C."/>
            <person name="Farmer C."/>
            <person name="Delahaunty K."/>
            <person name="Markovic C."/>
            <person name="Hall O."/>
            <person name="Minx P."/>
            <person name="Tomlinson C."/>
            <person name="Mitreva M."/>
            <person name="Nelson J."/>
            <person name="Hou S."/>
            <person name="Wollam A."/>
            <person name="Pepin K.H."/>
            <person name="Johnson M."/>
            <person name="Bhonagiri V."/>
            <person name="Zhang X."/>
            <person name="Suruliraj S."/>
            <person name="Warren W."/>
            <person name="Chinwalla A."/>
            <person name="Mardis E.R."/>
            <person name="Wilson R.K."/>
        </authorList>
    </citation>
    <scope>NUCLEOTIDE SEQUENCE [LARGE SCALE GENOMIC DNA]</scope>
    <source>
        <strain evidence="1 2">ATCC 33693</strain>
    </source>
</reference>
<comment type="caution">
    <text evidence="1">The sequence shown here is derived from an EMBL/GenBank/DDBJ whole genome shotgun (WGS) entry which is preliminary data.</text>
</comment>
<dbReference type="HOGENOM" id="CLU_2046276_0_0_0"/>
<dbReference type="STRING" id="546275.FUSPEROL_02003"/>
<accession>D4CX43</accession>
<dbReference type="Proteomes" id="UP000003748">
    <property type="component" value="Unassembled WGS sequence"/>
</dbReference>
<evidence type="ECO:0000313" key="2">
    <source>
        <dbReference type="Proteomes" id="UP000003748"/>
    </source>
</evidence>
<dbReference type="EMBL" id="ACJY01000099">
    <property type="protein sequence ID" value="EFE85963.1"/>
    <property type="molecule type" value="Genomic_DNA"/>
</dbReference>